<dbReference type="CDD" id="cd00209">
    <property type="entry name" value="DHFR"/>
    <property type="match status" value="1"/>
</dbReference>
<dbReference type="Pfam" id="PF00186">
    <property type="entry name" value="DHFR_1"/>
    <property type="match status" value="1"/>
</dbReference>
<evidence type="ECO:0000256" key="8">
    <source>
        <dbReference type="PIRNR" id="PIRNR000194"/>
    </source>
</evidence>
<dbReference type="InterPro" id="IPR001796">
    <property type="entry name" value="DHFR_dom"/>
</dbReference>
<dbReference type="PROSITE" id="PS00075">
    <property type="entry name" value="DHFR_1"/>
    <property type="match status" value="1"/>
</dbReference>
<dbReference type="GO" id="GO:0004146">
    <property type="term" value="F:dihydrofolate reductase activity"/>
    <property type="evidence" value="ECO:0007669"/>
    <property type="project" value="UniProtKB-EC"/>
</dbReference>
<dbReference type="InterPro" id="IPR012259">
    <property type="entry name" value="DHFR"/>
</dbReference>
<comment type="pathway">
    <text evidence="1 8">Cofactor biosynthesis; tetrahydrofolate biosynthesis; 5,6,7,8-tetrahydrofolate from 7,8-dihydrofolate: step 1/1.</text>
</comment>
<dbReference type="FunFam" id="3.40.430.10:FF:000001">
    <property type="entry name" value="Dihydrofolate reductase"/>
    <property type="match status" value="1"/>
</dbReference>
<dbReference type="PROSITE" id="PS51330">
    <property type="entry name" value="DHFR_2"/>
    <property type="match status" value="1"/>
</dbReference>
<evidence type="ECO:0000256" key="3">
    <source>
        <dbReference type="ARBA" id="ARBA00012856"/>
    </source>
</evidence>
<evidence type="ECO:0000256" key="6">
    <source>
        <dbReference type="ARBA" id="ARBA00023002"/>
    </source>
</evidence>
<dbReference type="EC" id="1.5.1.3" evidence="3 8"/>
<gene>
    <name evidence="11" type="ORF">LRX75_17345</name>
</gene>
<dbReference type="GO" id="GO:0005829">
    <property type="term" value="C:cytosol"/>
    <property type="evidence" value="ECO:0007669"/>
    <property type="project" value="TreeGrafter"/>
</dbReference>
<dbReference type="PANTHER" id="PTHR48069:SF3">
    <property type="entry name" value="DIHYDROFOLATE REDUCTASE"/>
    <property type="match status" value="1"/>
</dbReference>
<keyword evidence="4 8" id="KW-0554">One-carbon metabolism</keyword>
<dbReference type="PIRSF" id="PIRSF000194">
    <property type="entry name" value="DHFR"/>
    <property type="match status" value="1"/>
</dbReference>
<dbReference type="AlphaFoldDB" id="A0A9X1T1N0"/>
<name>A0A9X1T1N0_9HYPH</name>
<organism evidence="11 12">
    <name type="scientific">Rhizobium quercicola</name>
    <dbReference type="NCBI Taxonomy" id="2901226"/>
    <lineage>
        <taxon>Bacteria</taxon>
        <taxon>Pseudomonadati</taxon>
        <taxon>Pseudomonadota</taxon>
        <taxon>Alphaproteobacteria</taxon>
        <taxon>Hyphomicrobiales</taxon>
        <taxon>Rhizobiaceae</taxon>
        <taxon>Rhizobium/Agrobacterium group</taxon>
        <taxon>Rhizobium</taxon>
    </lineage>
</organism>
<dbReference type="SUPFAM" id="SSF53597">
    <property type="entry name" value="Dihydrofolate reductase-like"/>
    <property type="match status" value="1"/>
</dbReference>
<evidence type="ECO:0000256" key="4">
    <source>
        <dbReference type="ARBA" id="ARBA00022563"/>
    </source>
</evidence>
<evidence type="ECO:0000256" key="5">
    <source>
        <dbReference type="ARBA" id="ARBA00022857"/>
    </source>
</evidence>
<protein>
    <recommendedName>
        <fullName evidence="3 8">Dihydrofolate reductase</fullName>
        <ecNumber evidence="3 8">1.5.1.3</ecNumber>
    </recommendedName>
</protein>
<evidence type="ECO:0000256" key="7">
    <source>
        <dbReference type="ARBA" id="ARBA00025067"/>
    </source>
</evidence>
<dbReference type="InterPro" id="IPR017925">
    <property type="entry name" value="DHFR_CS"/>
</dbReference>
<evidence type="ECO:0000259" key="10">
    <source>
        <dbReference type="PROSITE" id="PS51330"/>
    </source>
</evidence>
<comment type="similarity">
    <text evidence="2 8 9">Belongs to the dihydrofolate reductase family.</text>
</comment>
<keyword evidence="12" id="KW-1185">Reference proteome</keyword>
<feature type="domain" description="DHFR" evidence="10">
    <location>
        <begin position="5"/>
        <end position="169"/>
    </location>
</feature>
<keyword evidence="6 8" id="KW-0560">Oxidoreductase</keyword>
<dbReference type="Proteomes" id="UP001139089">
    <property type="component" value="Unassembled WGS sequence"/>
</dbReference>
<reference evidence="11" key="1">
    <citation type="submission" date="2021-12" db="EMBL/GenBank/DDBJ databases">
        <authorList>
            <person name="Li Y."/>
        </authorList>
    </citation>
    <scope>NUCLEOTIDE SEQUENCE</scope>
    <source>
        <strain evidence="11">DKSPLA3</strain>
    </source>
</reference>
<dbReference type="InterPro" id="IPR024072">
    <property type="entry name" value="DHFR-like_dom_sf"/>
</dbReference>
<dbReference type="GO" id="GO:0006730">
    <property type="term" value="P:one-carbon metabolic process"/>
    <property type="evidence" value="ECO:0007669"/>
    <property type="project" value="UniProtKB-KW"/>
</dbReference>
<sequence>MTPPRVVIVVAAARNGVIGRDGDMPWRLPTDLKHFKALTLGRPVVMGRKTWQSIGRPLPGRPNIVITRDAGFVAEGAERVGSLEEGVQRAQAKAEGLGVDDICIIGGGQVYRDAMSFADIIQMTVVEADIEGDTVFPAIDASLFEKVFEVAPPRGETDSHSVVFTTWRRRTKAVRDPGTALLEL</sequence>
<evidence type="ECO:0000313" key="11">
    <source>
        <dbReference type="EMBL" id="MCD7110801.1"/>
    </source>
</evidence>
<dbReference type="PANTHER" id="PTHR48069">
    <property type="entry name" value="DIHYDROFOLATE REDUCTASE"/>
    <property type="match status" value="1"/>
</dbReference>
<evidence type="ECO:0000313" key="12">
    <source>
        <dbReference type="Proteomes" id="UP001139089"/>
    </source>
</evidence>
<dbReference type="RefSeq" id="WP_231815938.1">
    <property type="nucleotide sequence ID" value="NZ_JAJOZR010000011.1"/>
</dbReference>
<dbReference type="GO" id="GO:0046654">
    <property type="term" value="P:tetrahydrofolate biosynthetic process"/>
    <property type="evidence" value="ECO:0007669"/>
    <property type="project" value="InterPro"/>
</dbReference>
<comment type="caution">
    <text evidence="11">The sequence shown here is derived from an EMBL/GenBank/DDBJ whole genome shotgun (WGS) entry which is preliminary data.</text>
</comment>
<keyword evidence="5 8" id="KW-0521">NADP</keyword>
<evidence type="ECO:0000256" key="9">
    <source>
        <dbReference type="RuleBase" id="RU004474"/>
    </source>
</evidence>
<dbReference type="PRINTS" id="PR00070">
    <property type="entry name" value="DHFR"/>
</dbReference>
<dbReference type="Gene3D" id="3.40.430.10">
    <property type="entry name" value="Dihydrofolate Reductase, subunit A"/>
    <property type="match status" value="1"/>
</dbReference>
<comment type="function">
    <text evidence="7 8">Key enzyme in folate metabolism. Catalyzes an essential reaction for de novo glycine and purine synthesis, and for DNA precursor synthesis.</text>
</comment>
<dbReference type="EMBL" id="JAJOZR010000011">
    <property type="protein sequence ID" value="MCD7110801.1"/>
    <property type="molecule type" value="Genomic_DNA"/>
</dbReference>
<evidence type="ECO:0000256" key="1">
    <source>
        <dbReference type="ARBA" id="ARBA00004903"/>
    </source>
</evidence>
<dbReference type="GO" id="GO:0046452">
    <property type="term" value="P:dihydrofolate metabolic process"/>
    <property type="evidence" value="ECO:0007669"/>
    <property type="project" value="TreeGrafter"/>
</dbReference>
<dbReference type="GO" id="GO:0046655">
    <property type="term" value="P:folic acid metabolic process"/>
    <property type="evidence" value="ECO:0007669"/>
    <property type="project" value="TreeGrafter"/>
</dbReference>
<accession>A0A9X1T1N0</accession>
<comment type="catalytic activity">
    <reaction evidence="8">
        <text>(6S)-5,6,7,8-tetrahydrofolate + NADP(+) = 7,8-dihydrofolate + NADPH + H(+)</text>
        <dbReference type="Rhea" id="RHEA:15009"/>
        <dbReference type="ChEBI" id="CHEBI:15378"/>
        <dbReference type="ChEBI" id="CHEBI:57451"/>
        <dbReference type="ChEBI" id="CHEBI:57453"/>
        <dbReference type="ChEBI" id="CHEBI:57783"/>
        <dbReference type="ChEBI" id="CHEBI:58349"/>
        <dbReference type="EC" id="1.5.1.3"/>
    </reaction>
</comment>
<evidence type="ECO:0000256" key="2">
    <source>
        <dbReference type="ARBA" id="ARBA00009539"/>
    </source>
</evidence>
<proteinExistence type="inferred from homology"/>
<dbReference type="GO" id="GO:0070401">
    <property type="term" value="F:NADP+ binding"/>
    <property type="evidence" value="ECO:0007669"/>
    <property type="project" value="UniProtKB-ARBA"/>
</dbReference>